<dbReference type="SUPFAM" id="SSF52540">
    <property type="entry name" value="P-loop containing nucleoside triphosphate hydrolases"/>
    <property type="match status" value="1"/>
</dbReference>
<evidence type="ECO:0000313" key="4">
    <source>
        <dbReference type="Proteomes" id="UP000815325"/>
    </source>
</evidence>
<dbReference type="Gene3D" id="3.40.50.300">
    <property type="entry name" value="P-loop containing nucleotide triphosphate hydrolases"/>
    <property type="match status" value="2"/>
</dbReference>
<dbReference type="PANTHER" id="PTHR23077:SF9">
    <property type="entry name" value="PEROXISOMAL ATPASE PEX6"/>
    <property type="match status" value="1"/>
</dbReference>
<evidence type="ECO:0000313" key="3">
    <source>
        <dbReference type="EMBL" id="KAF5842405.1"/>
    </source>
</evidence>
<feature type="compositionally biased region" description="Polar residues" evidence="1">
    <location>
        <begin position="180"/>
        <end position="189"/>
    </location>
</feature>
<comment type="caution">
    <text evidence="3">The sequence shown here is derived from an EMBL/GenBank/DDBJ whole genome shotgun (WGS) entry which is preliminary data.</text>
</comment>
<sequence>MRASEALRAHLTSCTRFVSSGDVIAVPRHHPTNPEPLFTPQNEHGSSDRAGNSTGDEVQNDNDESRNTYSTASLVADNIEGSLGGRGREVRGTRGQPCWLYVVVSVEPAVEYPMRLEPLSGATEVALAGAPCRSPSPVGAEGWYTSPCSPPLSPTPSDSSPASQPPSSLPPTQLCQPQQKTCASHHSTGQGSRIPLLGVHANAAWHPQPSLPGLVGPLLPLWREVARVFAPLLHPKSSTLYGRVVPVLKLAADGHLSMTPDFHFKLINMLKCGSDLMLVRSCITGYDLMLVPNVRWEDIGGLEEAKKTILDTNTLQNESVLDPVNSMHRKDFKSVERASDHALLMGKTCMLSTCAGGEEGSAGVLGVVGARRIADALLECTCTHTSPASRLAVCPHHTCQTWATPTGGKSQPQHTSEGGGRVNSSDVSESRGGVIQGKPAGTANGPLAAEWAAGFQQRQQQQQQQQRLQEQPGLVLVVASCHALQVCVWVVSLCLLFVAVRDVPGSVCVLEFTGAVLLVGAGSVRIAVKNGAGVSLQPVVMRAQTCQSIFCLQVQQRPVHAEQHGPRLVLRNDELTLNGSMPHLVHVFVNTKDVAVPVGSCFTHTFHAQAKTCAHIWWNHATLGEYLSMHYDVTVPVGRCFTHTFHAQAPSKEHYLSMLWEVLGEWTAEHQAWQKQEATLQQRQQHQENGGQRVDEGVEGLQEGVVNGRAGKMDDGGNGHDDGMEVNARDPVITDPVSVEGGEKGHTSSSLKLVSWRTCPAFGMFVKAQVEVEVEVEVEIELPLKHRSLFSQGVATRSGLLLYGPPVVLYGTLGARGATWPPENRFVCIRTSMCTNVGGLKGLTQYLRCSKFGVAGVQYGVGAVQVRLHAGSGATVLAKAMAMPCSGKTLLAKAVATQCASTFMSVKGPELINMYVGESERQVREVFARARRAAPCVMFFDELDALAPARGAAGDSGATNRPDLLDPSLLRPGRMDKLVYIGIAHEPESKARVLKALTRKFALAEDVDLDAIAEAAPVQLTGADLYALCADAWMVAFKRRVAEIEAATVAAAEEGTCAGKHEKEDQQRRQQQQQQQQEEDRVLVTGEDMRHALQQLVPSLSLHEIAKYEQLRDRYEV</sequence>
<dbReference type="Proteomes" id="UP000815325">
    <property type="component" value="Unassembled WGS sequence"/>
</dbReference>
<dbReference type="InterPro" id="IPR003593">
    <property type="entry name" value="AAA+_ATPase"/>
</dbReference>
<dbReference type="InterPro" id="IPR050168">
    <property type="entry name" value="AAA_ATPase_domain"/>
</dbReference>
<feature type="compositionally biased region" description="Basic and acidic residues" evidence="1">
    <location>
        <begin position="1059"/>
        <end position="1068"/>
    </location>
</feature>
<reference evidence="3" key="1">
    <citation type="submission" date="2017-08" db="EMBL/GenBank/DDBJ databases">
        <authorList>
            <person name="Polle J.E."/>
            <person name="Barry K."/>
            <person name="Cushman J."/>
            <person name="Schmutz J."/>
            <person name="Tran D."/>
            <person name="Hathwaick L.T."/>
            <person name="Yim W.C."/>
            <person name="Jenkins J."/>
            <person name="Mckie-Krisberg Z.M."/>
            <person name="Prochnik S."/>
            <person name="Lindquist E."/>
            <person name="Dockter R.B."/>
            <person name="Adam C."/>
            <person name="Molina H."/>
            <person name="Bunkerborg J."/>
            <person name="Jin E."/>
            <person name="Buchheim M."/>
            <person name="Magnuson J."/>
        </authorList>
    </citation>
    <scope>NUCLEOTIDE SEQUENCE</scope>
    <source>
        <strain evidence="3">CCAP 19/18</strain>
    </source>
</reference>
<feature type="compositionally biased region" description="Polar residues" evidence="1">
    <location>
        <begin position="404"/>
        <end position="427"/>
    </location>
</feature>
<feature type="region of interest" description="Disordered" evidence="1">
    <location>
        <begin position="404"/>
        <end position="441"/>
    </location>
</feature>
<feature type="compositionally biased region" description="Polar residues" evidence="1">
    <location>
        <begin position="39"/>
        <end position="57"/>
    </location>
</feature>
<dbReference type="Pfam" id="PF00004">
    <property type="entry name" value="AAA"/>
    <property type="match status" value="1"/>
</dbReference>
<keyword evidence="4" id="KW-1185">Reference proteome</keyword>
<dbReference type="PANTHER" id="PTHR23077">
    <property type="entry name" value="AAA-FAMILY ATPASE"/>
    <property type="match status" value="1"/>
</dbReference>
<feature type="domain" description="AAA+ ATPase" evidence="2">
    <location>
        <begin position="880"/>
        <end position="985"/>
    </location>
</feature>
<organism evidence="3 4">
    <name type="scientific">Dunaliella salina</name>
    <name type="common">Green alga</name>
    <name type="synonym">Protococcus salinus</name>
    <dbReference type="NCBI Taxonomy" id="3046"/>
    <lineage>
        <taxon>Eukaryota</taxon>
        <taxon>Viridiplantae</taxon>
        <taxon>Chlorophyta</taxon>
        <taxon>core chlorophytes</taxon>
        <taxon>Chlorophyceae</taxon>
        <taxon>CS clade</taxon>
        <taxon>Chlamydomonadales</taxon>
        <taxon>Dunaliellaceae</taxon>
        <taxon>Dunaliella</taxon>
    </lineage>
</organism>
<feature type="region of interest" description="Disordered" evidence="1">
    <location>
        <begin position="1059"/>
        <end position="1080"/>
    </location>
</feature>
<dbReference type="InterPro" id="IPR030476">
    <property type="entry name" value="Pentaxin_CS"/>
</dbReference>
<feature type="region of interest" description="Disordered" evidence="1">
    <location>
        <begin position="136"/>
        <end position="189"/>
    </location>
</feature>
<dbReference type="SMART" id="SM00382">
    <property type="entry name" value="AAA"/>
    <property type="match status" value="1"/>
</dbReference>
<dbReference type="Gene3D" id="1.10.8.60">
    <property type="match status" value="1"/>
</dbReference>
<protein>
    <recommendedName>
        <fullName evidence="2">AAA+ ATPase domain-containing protein</fullName>
    </recommendedName>
</protein>
<gene>
    <name evidence="3" type="ORF">DUNSADRAFT_7389</name>
</gene>
<dbReference type="InterPro" id="IPR003959">
    <property type="entry name" value="ATPase_AAA_core"/>
</dbReference>
<dbReference type="EMBL" id="MU069462">
    <property type="protein sequence ID" value="KAF5842405.1"/>
    <property type="molecule type" value="Genomic_DNA"/>
</dbReference>
<dbReference type="InterPro" id="IPR027417">
    <property type="entry name" value="P-loop_NTPase"/>
</dbReference>
<feature type="region of interest" description="Disordered" evidence="1">
    <location>
        <begin position="25"/>
        <end position="73"/>
    </location>
</feature>
<accession>A0ABQ7H6C3</accession>
<name>A0ABQ7H6C3_DUNSA</name>
<proteinExistence type="predicted"/>
<evidence type="ECO:0000256" key="1">
    <source>
        <dbReference type="SAM" id="MobiDB-lite"/>
    </source>
</evidence>
<feature type="compositionally biased region" description="Low complexity" evidence="1">
    <location>
        <begin position="170"/>
        <end position="179"/>
    </location>
</feature>
<dbReference type="PROSITE" id="PS00289">
    <property type="entry name" value="PTX_1"/>
    <property type="match status" value="1"/>
</dbReference>
<evidence type="ECO:0000259" key="2">
    <source>
        <dbReference type="SMART" id="SM00382"/>
    </source>
</evidence>